<dbReference type="PANTHER" id="PTHR46757">
    <property type="entry name" value="SORTING NEXIN-RELATED"/>
    <property type="match status" value="1"/>
</dbReference>
<evidence type="ECO:0000313" key="4">
    <source>
        <dbReference type="EMBL" id="ONK62630.1"/>
    </source>
</evidence>
<dbReference type="CDD" id="cd07596">
    <property type="entry name" value="BAR_SNX"/>
    <property type="match status" value="1"/>
</dbReference>
<name>A0A5P1EEZ9_ASPOF</name>
<dbReference type="FunFam" id="1.20.1270.60:FF:000081">
    <property type="entry name" value="Sorting nexin 2B"/>
    <property type="match status" value="1"/>
</dbReference>
<dbReference type="Proteomes" id="UP000243459">
    <property type="component" value="Chromosome 7"/>
</dbReference>
<evidence type="ECO:0000256" key="1">
    <source>
        <dbReference type="SAM" id="Coils"/>
    </source>
</evidence>
<protein>
    <recommendedName>
        <fullName evidence="3">PX domain-containing protein</fullName>
    </recommendedName>
</protein>
<dbReference type="Gramene" id="ONK62630">
    <property type="protein sequence ID" value="ONK62630"/>
    <property type="gene ID" value="A4U43_C07F6170"/>
</dbReference>
<accession>A0A5P1EEZ9</accession>
<dbReference type="SUPFAM" id="SSF103657">
    <property type="entry name" value="BAR/IMD domain-like"/>
    <property type="match status" value="1"/>
</dbReference>
<sequence>MMGAETYIGFEPPPPKEDLETLTLSDHHSQIPSIDPPSYSHAVDDPSSSTPKRSQSSDYLKISVTDPRKEHDIAPTSLVPGSATYVTYMISSRTRDLAEFRVRRRFRDFVTLADRLADSHRGLFVPPRPDKNTVESQMMQKHEFVEQRRLQLEKYLWRLAVHPVVGKSEELRPAKGGRDLLRIFKELKQSVTNDWGGARPAVVEEDKEFLERKEKVQELEQQLSTASQQAEALVKAQQDVEETMGQLGLSLIKLVKFENEEAVYNSQRIRAADAKCVATAAVKTSRLYRELNSQAVKHLDILHEYLGVMLAVRGAFSDRSNSLLTVQTLLSDLSSLHAKAEKLEVASSKIFGGDESRIRKLEEIRKTIRATEDAKTCAIREYEKIKENNRCELGRLDIEKHDDFLGMLKGFVTNQVAYSEKIADVWSTVVEETKQYARDTV</sequence>
<dbReference type="EMBL" id="CM007387">
    <property type="protein sequence ID" value="ONK62630.1"/>
    <property type="molecule type" value="Genomic_DNA"/>
</dbReference>
<feature type="coiled-coil region" evidence="1">
    <location>
        <begin position="202"/>
        <end position="236"/>
    </location>
</feature>
<evidence type="ECO:0000256" key="2">
    <source>
        <dbReference type="SAM" id="MobiDB-lite"/>
    </source>
</evidence>
<dbReference type="Pfam" id="PF00787">
    <property type="entry name" value="PX"/>
    <property type="match status" value="1"/>
</dbReference>
<gene>
    <name evidence="4" type="ORF">A4U43_C07F6170</name>
</gene>
<dbReference type="GO" id="GO:0005768">
    <property type="term" value="C:endosome"/>
    <property type="evidence" value="ECO:0007669"/>
    <property type="project" value="UniProtKB-ARBA"/>
</dbReference>
<dbReference type="Pfam" id="PF09325">
    <property type="entry name" value="Vps5"/>
    <property type="match status" value="1"/>
</dbReference>
<dbReference type="OMA" id="FRESACV"/>
<feature type="region of interest" description="Disordered" evidence="2">
    <location>
        <begin position="25"/>
        <end position="58"/>
    </location>
</feature>
<evidence type="ECO:0000259" key="3">
    <source>
        <dbReference type="PROSITE" id="PS50195"/>
    </source>
</evidence>
<dbReference type="Gene3D" id="3.30.1520.10">
    <property type="entry name" value="Phox-like domain"/>
    <property type="match status" value="1"/>
</dbReference>
<dbReference type="InterPro" id="IPR036871">
    <property type="entry name" value="PX_dom_sf"/>
</dbReference>
<dbReference type="GO" id="GO:0035091">
    <property type="term" value="F:phosphatidylinositol binding"/>
    <property type="evidence" value="ECO:0007669"/>
    <property type="project" value="InterPro"/>
</dbReference>
<feature type="compositionally biased region" description="Low complexity" evidence="2">
    <location>
        <begin position="47"/>
        <end position="57"/>
    </location>
</feature>
<dbReference type="GO" id="GO:0016020">
    <property type="term" value="C:membrane"/>
    <property type="evidence" value="ECO:0007669"/>
    <property type="project" value="UniProtKB-ARBA"/>
</dbReference>
<dbReference type="Gene3D" id="1.20.1270.60">
    <property type="entry name" value="Arfaptin homology (AH) domain/BAR domain"/>
    <property type="match status" value="1"/>
</dbReference>
<feature type="region of interest" description="Disordered" evidence="2">
    <location>
        <begin position="1"/>
        <end position="20"/>
    </location>
</feature>
<organism evidence="4 5">
    <name type="scientific">Asparagus officinalis</name>
    <name type="common">Garden asparagus</name>
    <dbReference type="NCBI Taxonomy" id="4686"/>
    <lineage>
        <taxon>Eukaryota</taxon>
        <taxon>Viridiplantae</taxon>
        <taxon>Streptophyta</taxon>
        <taxon>Embryophyta</taxon>
        <taxon>Tracheophyta</taxon>
        <taxon>Spermatophyta</taxon>
        <taxon>Magnoliopsida</taxon>
        <taxon>Liliopsida</taxon>
        <taxon>Asparagales</taxon>
        <taxon>Asparagaceae</taxon>
        <taxon>Asparagoideae</taxon>
        <taxon>Asparagus</taxon>
    </lineage>
</organism>
<dbReference type="SUPFAM" id="SSF64268">
    <property type="entry name" value="PX domain"/>
    <property type="match status" value="1"/>
</dbReference>
<dbReference type="PROSITE" id="PS50195">
    <property type="entry name" value="PX"/>
    <property type="match status" value="1"/>
</dbReference>
<keyword evidence="1" id="KW-0175">Coiled coil</keyword>
<reference evidence="5" key="1">
    <citation type="journal article" date="2017" name="Nat. Commun.">
        <title>The asparagus genome sheds light on the origin and evolution of a young Y chromosome.</title>
        <authorList>
            <person name="Harkess A."/>
            <person name="Zhou J."/>
            <person name="Xu C."/>
            <person name="Bowers J.E."/>
            <person name="Van der Hulst R."/>
            <person name="Ayyampalayam S."/>
            <person name="Mercati F."/>
            <person name="Riccardi P."/>
            <person name="McKain M.R."/>
            <person name="Kakrana A."/>
            <person name="Tang H."/>
            <person name="Ray J."/>
            <person name="Groenendijk J."/>
            <person name="Arikit S."/>
            <person name="Mathioni S.M."/>
            <person name="Nakano M."/>
            <person name="Shan H."/>
            <person name="Telgmann-Rauber A."/>
            <person name="Kanno A."/>
            <person name="Yue Z."/>
            <person name="Chen H."/>
            <person name="Li W."/>
            <person name="Chen Y."/>
            <person name="Xu X."/>
            <person name="Zhang Y."/>
            <person name="Luo S."/>
            <person name="Chen H."/>
            <person name="Gao J."/>
            <person name="Mao Z."/>
            <person name="Pires J.C."/>
            <person name="Luo M."/>
            <person name="Kudrna D."/>
            <person name="Wing R.A."/>
            <person name="Meyers B.C."/>
            <person name="Yi K."/>
            <person name="Kong H."/>
            <person name="Lavrijsen P."/>
            <person name="Sunseri F."/>
            <person name="Falavigna A."/>
            <person name="Ye Y."/>
            <person name="Leebens-Mack J.H."/>
            <person name="Chen G."/>
        </authorList>
    </citation>
    <scope>NUCLEOTIDE SEQUENCE [LARGE SCALE GENOMIC DNA]</scope>
    <source>
        <strain evidence="5">cv. DH0086</strain>
    </source>
</reference>
<dbReference type="InterPro" id="IPR001683">
    <property type="entry name" value="PX_dom"/>
</dbReference>
<keyword evidence="5" id="KW-1185">Reference proteome</keyword>
<dbReference type="SMART" id="SM00312">
    <property type="entry name" value="PX"/>
    <property type="match status" value="1"/>
</dbReference>
<dbReference type="PANTHER" id="PTHR46757:SF2">
    <property type="entry name" value="OS05G0346100 PROTEIN"/>
    <property type="match status" value="1"/>
</dbReference>
<dbReference type="InterPro" id="IPR015404">
    <property type="entry name" value="Vps5_C"/>
</dbReference>
<dbReference type="AlphaFoldDB" id="A0A5P1EEZ9"/>
<evidence type="ECO:0000313" key="5">
    <source>
        <dbReference type="Proteomes" id="UP000243459"/>
    </source>
</evidence>
<proteinExistence type="predicted"/>
<dbReference type="InterPro" id="IPR044279">
    <property type="entry name" value="SNX2A/B"/>
</dbReference>
<dbReference type="InterPro" id="IPR027267">
    <property type="entry name" value="AH/BAR_dom_sf"/>
</dbReference>
<feature type="domain" description="PX" evidence="3">
    <location>
        <begin position="66"/>
        <end position="191"/>
    </location>
</feature>